<reference evidence="11 13" key="2">
    <citation type="journal article" date="2018" name="Genome Res.">
        <title>The genomic architecture and molecular evolution of ant odorant receptors.</title>
        <authorList>
            <person name="McKenzie S.K."/>
            <person name="Kronauer D.J.C."/>
        </authorList>
    </citation>
    <scope>NUCLEOTIDE SEQUENCE [LARGE SCALE GENOMIC DNA]</scope>
    <source>
        <strain evidence="11">Clonal line C1</strain>
    </source>
</reference>
<dbReference type="Pfam" id="PF02949">
    <property type="entry name" value="7tm_6"/>
    <property type="match status" value="1"/>
</dbReference>
<proteinExistence type="inferred from homology"/>
<dbReference type="Proteomes" id="UP000053097">
    <property type="component" value="Unassembled WGS sequence"/>
</dbReference>
<keyword evidence="4 9" id="KW-0552">Olfaction</keyword>
<dbReference type="OrthoDB" id="8185860at2759"/>
<reference evidence="10 12" key="1">
    <citation type="journal article" date="2014" name="Curr. Biol.">
        <title>The genome of the clonal raider ant Cerapachys biroi.</title>
        <authorList>
            <person name="Oxley P.R."/>
            <person name="Ji L."/>
            <person name="Fetter-Pruneda I."/>
            <person name="McKenzie S.K."/>
            <person name="Li C."/>
            <person name="Hu H."/>
            <person name="Zhang G."/>
            <person name="Kronauer D.J."/>
        </authorList>
    </citation>
    <scope>NUCLEOTIDE SEQUENCE [LARGE SCALE GENOMIC DNA]</scope>
</reference>
<organism evidence="10 12">
    <name type="scientific">Ooceraea biroi</name>
    <name type="common">Clonal raider ant</name>
    <name type="synonym">Cerapachys biroi</name>
    <dbReference type="NCBI Taxonomy" id="2015173"/>
    <lineage>
        <taxon>Eukaryota</taxon>
        <taxon>Metazoa</taxon>
        <taxon>Ecdysozoa</taxon>
        <taxon>Arthropoda</taxon>
        <taxon>Hexapoda</taxon>
        <taxon>Insecta</taxon>
        <taxon>Pterygota</taxon>
        <taxon>Neoptera</taxon>
        <taxon>Endopterygota</taxon>
        <taxon>Hymenoptera</taxon>
        <taxon>Apocrita</taxon>
        <taxon>Aculeata</taxon>
        <taxon>Formicoidea</taxon>
        <taxon>Formicidae</taxon>
        <taxon>Dorylinae</taxon>
        <taxon>Ooceraea</taxon>
    </lineage>
</organism>
<reference evidence="11" key="3">
    <citation type="submission" date="2018-07" db="EMBL/GenBank/DDBJ databases">
        <authorList>
            <person name="Mckenzie S.K."/>
            <person name="Kronauer D.J.C."/>
        </authorList>
    </citation>
    <scope>NUCLEOTIDE SEQUENCE</scope>
    <source>
        <strain evidence="11">Clonal line C1</strain>
    </source>
</reference>
<evidence type="ECO:0000256" key="4">
    <source>
        <dbReference type="ARBA" id="ARBA00022725"/>
    </source>
</evidence>
<dbReference type="PANTHER" id="PTHR21137:SF42">
    <property type="entry name" value="ODORANT RECEPTOR 83A"/>
    <property type="match status" value="1"/>
</dbReference>
<protein>
    <recommendedName>
        <fullName evidence="9">Odorant receptor</fullName>
    </recommendedName>
</protein>
<comment type="similarity">
    <text evidence="9">Belongs to the insect chemoreceptor superfamily. Heteromeric odorant receptor channel (TC 1.A.69) family.</text>
</comment>
<comment type="subcellular location">
    <subcellularLocation>
        <location evidence="9">Cell membrane</location>
        <topology evidence="9">Multi-pass membrane protein</topology>
    </subcellularLocation>
    <subcellularLocation>
        <location evidence="1">Membrane</location>
        <topology evidence="1">Multi-pass membrane protein</topology>
    </subcellularLocation>
</comment>
<evidence type="ECO:0000313" key="10">
    <source>
        <dbReference type="EMBL" id="EZA50409.1"/>
    </source>
</evidence>
<accession>A0A026W5U8</accession>
<keyword evidence="7 9" id="KW-0675">Receptor</keyword>
<feature type="transmembrane region" description="Helical" evidence="9">
    <location>
        <begin position="73"/>
        <end position="92"/>
    </location>
</feature>
<evidence type="ECO:0000313" key="13">
    <source>
        <dbReference type="Proteomes" id="UP000279307"/>
    </source>
</evidence>
<keyword evidence="8 9" id="KW-0807">Transducer</keyword>
<name>A0A026W5U8_OOCBI</name>
<evidence type="ECO:0000256" key="8">
    <source>
        <dbReference type="ARBA" id="ARBA00023224"/>
    </source>
</evidence>
<feature type="transmembrane region" description="Helical" evidence="9">
    <location>
        <begin position="134"/>
        <end position="153"/>
    </location>
</feature>
<dbReference type="GO" id="GO:0007165">
    <property type="term" value="P:signal transduction"/>
    <property type="evidence" value="ECO:0007669"/>
    <property type="project" value="UniProtKB-KW"/>
</dbReference>
<evidence type="ECO:0000256" key="6">
    <source>
        <dbReference type="ARBA" id="ARBA00023136"/>
    </source>
</evidence>
<dbReference type="OMA" id="HACGQFD"/>
<feature type="transmembrane region" description="Helical" evidence="9">
    <location>
        <begin position="387"/>
        <end position="405"/>
    </location>
</feature>
<dbReference type="GO" id="GO:0005886">
    <property type="term" value="C:plasma membrane"/>
    <property type="evidence" value="ECO:0007669"/>
    <property type="project" value="UniProtKB-SubCell"/>
</dbReference>
<evidence type="ECO:0000313" key="11">
    <source>
        <dbReference type="EMBL" id="RLU17984.1"/>
    </source>
</evidence>
<dbReference type="Proteomes" id="UP000279307">
    <property type="component" value="Chromosome 10"/>
</dbReference>
<dbReference type="InterPro" id="IPR004117">
    <property type="entry name" value="7tm6_olfct_rcpt"/>
</dbReference>
<evidence type="ECO:0000256" key="1">
    <source>
        <dbReference type="ARBA" id="ARBA00004141"/>
    </source>
</evidence>
<keyword evidence="3 9" id="KW-0812">Transmembrane</keyword>
<dbReference type="PANTHER" id="PTHR21137">
    <property type="entry name" value="ODORANT RECEPTOR"/>
    <property type="match status" value="1"/>
</dbReference>
<dbReference type="GO" id="GO:0004984">
    <property type="term" value="F:olfactory receptor activity"/>
    <property type="evidence" value="ECO:0007669"/>
    <property type="project" value="InterPro"/>
</dbReference>
<dbReference type="AlphaFoldDB" id="A0A026W5U8"/>
<dbReference type="EMBL" id="KK107455">
    <property type="protein sequence ID" value="EZA50409.1"/>
    <property type="molecule type" value="Genomic_DNA"/>
</dbReference>
<sequence length="409" mass="47777">MNETRFSAEEKTKIYNFDYAVAMNRWSMRMIGLWPVDTGFSNFLCNISFTIMLICLLPPAAQLFATAKDLNSITNQIIRTVPFIPLMMRFILIKMQTKNLRVILNSMIIDWTNYRHLPEQCRQIMNYYARRGRLFTLTSIVFTTLSIIGYTLTPVMNTWLNNLPWNRTREYLPNEGFFPFPVQGSPTFELLYFLQASSLFLSGMVMTAVDCFLCIIVFHACGQFDVLATALQRYDCSFKHGCTQTRHTRSIVCACLPCIVKRHVHIINYMDIVERSFNVFIIIQIFGNCFDLAIEGYLFYMSFKSHDINGIITCIIYLITIAYNIVVYCWIGDCIIEKSDNIRTVAYNLEWYSFPRKHALSIILIMARSRRPCKITSGRFHTMSFSYYKTVLTTLFSYIYLLLTLNNFR</sequence>
<feature type="transmembrane region" description="Helical" evidence="9">
    <location>
        <begin position="310"/>
        <end position="331"/>
    </location>
</feature>
<feature type="transmembrane region" description="Helical" evidence="9">
    <location>
        <begin position="39"/>
        <end position="61"/>
    </location>
</feature>
<evidence type="ECO:0000256" key="9">
    <source>
        <dbReference type="RuleBase" id="RU351113"/>
    </source>
</evidence>
<dbReference type="GO" id="GO:0005549">
    <property type="term" value="F:odorant binding"/>
    <property type="evidence" value="ECO:0007669"/>
    <property type="project" value="InterPro"/>
</dbReference>
<evidence type="ECO:0000256" key="7">
    <source>
        <dbReference type="ARBA" id="ARBA00023170"/>
    </source>
</evidence>
<feature type="transmembrane region" description="Helical" evidence="9">
    <location>
        <begin position="190"/>
        <end position="218"/>
    </location>
</feature>
<dbReference type="EMBL" id="QOIP01000010">
    <property type="protein sequence ID" value="RLU17984.1"/>
    <property type="molecule type" value="Genomic_DNA"/>
</dbReference>
<feature type="transmembrane region" description="Helical" evidence="9">
    <location>
        <begin position="277"/>
        <end position="298"/>
    </location>
</feature>
<keyword evidence="12" id="KW-1185">Reference proteome</keyword>
<evidence type="ECO:0000256" key="5">
    <source>
        <dbReference type="ARBA" id="ARBA00022989"/>
    </source>
</evidence>
<evidence type="ECO:0000256" key="3">
    <source>
        <dbReference type="ARBA" id="ARBA00022692"/>
    </source>
</evidence>
<keyword evidence="5 9" id="KW-1133">Transmembrane helix</keyword>
<gene>
    <name evidence="11" type="ORF">DMN91_010225</name>
    <name evidence="10" type="ORF">X777_10602</name>
</gene>
<keyword evidence="2 9" id="KW-0716">Sensory transduction</keyword>
<evidence type="ECO:0000256" key="2">
    <source>
        <dbReference type="ARBA" id="ARBA00022606"/>
    </source>
</evidence>
<evidence type="ECO:0000313" key="12">
    <source>
        <dbReference type="Proteomes" id="UP000053097"/>
    </source>
</evidence>
<keyword evidence="6 9" id="KW-0472">Membrane</keyword>